<dbReference type="RefSeq" id="XP_060370963.1">
    <property type="nucleotide sequence ID" value="XM_060507076.1"/>
</dbReference>
<protein>
    <submittedName>
        <fullName evidence="2">Uncharacterized protein</fullName>
    </submittedName>
</protein>
<feature type="compositionally biased region" description="Polar residues" evidence="1">
    <location>
        <begin position="12"/>
        <end position="23"/>
    </location>
</feature>
<dbReference type="EMBL" id="JAHMHS010000005">
    <property type="protein sequence ID" value="KAK1730908.1"/>
    <property type="molecule type" value="Genomic_DNA"/>
</dbReference>
<organism evidence="2 3">
    <name type="scientific">Glomerella acutata</name>
    <name type="common">Colletotrichum acutatum</name>
    <dbReference type="NCBI Taxonomy" id="27357"/>
    <lineage>
        <taxon>Eukaryota</taxon>
        <taxon>Fungi</taxon>
        <taxon>Dikarya</taxon>
        <taxon>Ascomycota</taxon>
        <taxon>Pezizomycotina</taxon>
        <taxon>Sordariomycetes</taxon>
        <taxon>Hypocreomycetidae</taxon>
        <taxon>Glomerellales</taxon>
        <taxon>Glomerellaceae</taxon>
        <taxon>Colletotrichum</taxon>
        <taxon>Colletotrichum acutatum species complex</taxon>
    </lineage>
</organism>
<keyword evidence="3" id="KW-1185">Reference proteome</keyword>
<reference evidence="2" key="1">
    <citation type="submission" date="2021-12" db="EMBL/GenBank/DDBJ databases">
        <title>Comparative genomics, transcriptomics and evolutionary studies reveal genomic signatures of adaptation to plant cell wall in hemibiotrophic fungi.</title>
        <authorList>
            <consortium name="DOE Joint Genome Institute"/>
            <person name="Baroncelli R."/>
            <person name="Diaz J.F."/>
            <person name="Benocci T."/>
            <person name="Peng M."/>
            <person name="Battaglia E."/>
            <person name="Haridas S."/>
            <person name="Andreopoulos W."/>
            <person name="Labutti K."/>
            <person name="Pangilinan J."/>
            <person name="Floch G.L."/>
            <person name="Makela M.R."/>
            <person name="Henrissat B."/>
            <person name="Grigoriev I.V."/>
            <person name="Crouch J.A."/>
            <person name="De Vries R.P."/>
            <person name="Sukno S.A."/>
            <person name="Thon M.R."/>
        </authorList>
    </citation>
    <scope>NUCLEOTIDE SEQUENCE</scope>
    <source>
        <strain evidence="2">CBS 112980</strain>
    </source>
</reference>
<feature type="compositionally biased region" description="Polar residues" evidence="1">
    <location>
        <begin position="59"/>
        <end position="69"/>
    </location>
</feature>
<evidence type="ECO:0000256" key="1">
    <source>
        <dbReference type="SAM" id="MobiDB-lite"/>
    </source>
</evidence>
<dbReference type="Proteomes" id="UP001244207">
    <property type="component" value="Unassembled WGS sequence"/>
</dbReference>
<gene>
    <name evidence="2" type="ORF">BDZ83DRAFT_601077</name>
</gene>
<feature type="compositionally biased region" description="Basic and acidic residues" evidence="1">
    <location>
        <begin position="30"/>
        <end position="41"/>
    </location>
</feature>
<sequence>MHRPLRSEATVDQKSSQACTTHASLFPSEQKIRGGRSDPRVSRNIRRTLKIPSREASALPQSNAGPACN</sequence>
<evidence type="ECO:0000313" key="3">
    <source>
        <dbReference type="Proteomes" id="UP001244207"/>
    </source>
</evidence>
<feature type="region of interest" description="Disordered" evidence="1">
    <location>
        <begin position="1"/>
        <end position="69"/>
    </location>
</feature>
<dbReference type="AlphaFoldDB" id="A0AAD8XP80"/>
<proteinExistence type="predicted"/>
<dbReference type="GeneID" id="85390975"/>
<name>A0AAD8XP80_GLOAC</name>
<evidence type="ECO:0000313" key="2">
    <source>
        <dbReference type="EMBL" id="KAK1730908.1"/>
    </source>
</evidence>
<feature type="compositionally biased region" description="Basic and acidic residues" evidence="1">
    <location>
        <begin position="1"/>
        <end position="11"/>
    </location>
</feature>
<accession>A0AAD8XP80</accession>
<comment type="caution">
    <text evidence="2">The sequence shown here is derived from an EMBL/GenBank/DDBJ whole genome shotgun (WGS) entry which is preliminary data.</text>
</comment>